<protein>
    <submittedName>
        <fullName evidence="1">Uncharacterized protein</fullName>
    </submittedName>
</protein>
<sequence length="44" mass="5188">MQRYETGTLPRYGCALEIWQLPSRQIFDDHEESEESSSNFIIPL</sequence>
<keyword evidence="2" id="KW-1185">Reference proteome</keyword>
<comment type="caution">
    <text evidence="1">The sequence shown here is derived from an EMBL/GenBank/DDBJ whole genome shotgun (WGS) entry which is preliminary data.</text>
</comment>
<reference evidence="1 2" key="1">
    <citation type="submission" date="2016-03" db="EMBL/GenBank/DDBJ databases">
        <title>EvidentialGene: Evidence-directed Construction of Genes on Genomes.</title>
        <authorList>
            <person name="Gilbert D.G."/>
            <person name="Choi J.-H."/>
            <person name="Mockaitis K."/>
            <person name="Colbourne J."/>
            <person name="Pfrender M."/>
        </authorList>
    </citation>
    <scope>NUCLEOTIDE SEQUENCE [LARGE SCALE GENOMIC DNA]</scope>
    <source>
        <strain evidence="1 2">Xinb3</strain>
        <tissue evidence="1">Complete organism</tissue>
    </source>
</reference>
<organism evidence="1 2">
    <name type="scientific">Daphnia magna</name>
    <dbReference type="NCBI Taxonomy" id="35525"/>
    <lineage>
        <taxon>Eukaryota</taxon>
        <taxon>Metazoa</taxon>
        <taxon>Ecdysozoa</taxon>
        <taxon>Arthropoda</taxon>
        <taxon>Crustacea</taxon>
        <taxon>Branchiopoda</taxon>
        <taxon>Diplostraca</taxon>
        <taxon>Cladocera</taxon>
        <taxon>Anomopoda</taxon>
        <taxon>Daphniidae</taxon>
        <taxon>Daphnia</taxon>
    </lineage>
</organism>
<accession>A0A165A9C9</accession>
<dbReference type="EMBL" id="LRGB01000642">
    <property type="protein sequence ID" value="KZS17331.1"/>
    <property type="molecule type" value="Genomic_DNA"/>
</dbReference>
<evidence type="ECO:0000313" key="1">
    <source>
        <dbReference type="EMBL" id="KZS17331.1"/>
    </source>
</evidence>
<evidence type="ECO:0000313" key="2">
    <source>
        <dbReference type="Proteomes" id="UP000076858"/>
    </source>
</evidence>
<gene>
    <name evidence="1" type="ORF">APZ42_016986</name>
</gene>
<dbReference type="Proteomes" id="UP000076858">
    <property type="component" value="Unassembled WGS sequence"/>
</dbReference>
<dbReference type="AlphaFoldDB" id="A0A165A9C9"/>
<name>A0A165A9C9_9CRUS</name>
<proteinExistence type="predicted"/>